<reference evidence="1 2" key="1">
    <citation type="submission" date="2016-10" db="EMBL/GenBank/DDBJ databases">
        <authorList>
            <person name="de Groot N.N."/>
        </authorList>
    </citation>
    <scope>NUCLEOTIDE SEQUENCE [LARGE SCALE GENOMIC DNA]</scope>
    <source>
        <strain evidence="1 2">CGMCC 1.8925</strain>
    </source>
</reference>
<dbReference type="STRING" id="336292.SAMN05660710_01201"/>
<evidence type="ECO:0000313" key="1">
    <source>
        <dbReference type="EMBL" id="SCY29509.1"/>
    </source>
</evidence>
<dbReference type="AlphaFoldDB" id="A0A1G5ER98"/>
<dbReference type="EMBL" id="FMVT01000003">
    <property type="protein sequence ID" value="SCY29509.1"/>
    <property type="molecule type" value="Genomic_DNA"/>
</dbReference>
<dbReference type="Proteomes" id="UP000199502">
    <property type="component" value="Unassembled WGS sequence"/>
</dbReference>
<protein>
    <submittedName>
        <fullName evidence="1">Uncharacterized protein</fullName>
    </submittedName>
</protein>
<evidence type="ECO:0000313" key="2">
    <source>
        <dbReference type="Proteomes" id="UP000199502"/>
    </source>
</evidence>
<accession>A0A1G5ER98</accession>
<proteinExistence type="predicted"/>
<keyword evidence="2" id="KW-1185">Reference proteome</keyword>
<sequence length="105" mass="11267">MSRAVTRRIEAVRQALLSGNAEQALARLDDLTATLARGKIDEAARESLEPALADLRQLAEASLQGARGAAEEVRAIVLAAQSLATYDSFGRRQLKPVAAPAPRRF</sequence>
<gene>
    <name evidence="1" type="ORF">SAMN05660710_01201</name>
</gene>
<organism evidence="1 2">
    <name type="scientific">Paracoccus tibetensis</name>
    <dbReference type="NCBI Taxonomy" id="336292"/>
    <lineage>
        <taxon>Bacteria</taxon>
        <taxon>Pseudomonadati</taxon>
        <taxon>Pseudomonadota</taxon>
        <taxon>Alphaproteobacteria</taxon>
        <taxon>Rhodobacterales</taxon>
        <taxon>Paracoccaceae</taxon>
        <taxon>Paracoccus</taxon>
    </lineage>
</organism>
<dbReference type="OrthoDB" id="7774365at2"/>
<dbReference type="RefSeq" id="WP_090741254.1">
    <property type="nucleotide sequence ID" value="NZ_FMVT01000003.1"/>
</dbReference>
<name>A0A1G5ER98_9RHOB</name>